<keyword evidence="7" id="KW-0998">Cell outer membrane</keyword>
<evidence type="ECO:0000313" key="10">
    <source>
        <dbReference type="Proteomes" id="UP001549047"/>
    </source>
</evidence>
<organism evidence="9 10">
    <name type="scientific">Rhizobium aquaticum</name>
    <dbReference type="NCBI Taxonomy" id="1549636"/>
    <lineage>
        <taxon>Bacteria</taxon>
        <taxon>Pseudomonadati</taxon>
        <taxon>Pseudomonadota</taxon>
        <taxon>Alphaproteobacteria</taxon>
        <taxon>Hyphomicrobiales</taxon>
        <taxon>Rhizobiaceae</taxon>
        <taxon>Rhizobium/Agrobacterium group</taxon>
        <taxon>Rhizobium</taxon>
    </lineage>
</organism>
<comment type="similarity">
    <text evidence="2">Belongs to the OmpP1/FadL family.</text>
</comment>
<proteinExistence type="inferred from homology"/>
<keyword evidence="4" id="KW-0812">Transmembrane</keyword>
<evidence type="ECO:0000256" key="8">
    <source>
        <dbReference type="SAM" id="SignalP"/>
    </source>
</evidence>
<feature type="signal peptide" evidence="8">
    <location>
        <begin position="1"/>
        <end position="25"/>
    </location>
</feature>
<keyword evidence="10" id="KW-1185">Reference proteome</keyword>
<dbReference type="Gene3D" id="2.40.160.60">
    <property type="entry name" value="Outer membrane protein transport protein (OMPP1/FadL/TodX)"/>
    <property type="match status" value="1"/>
</dbReference>
<keyword evidence="3" id="KW-1134">Transmembrane beta strand</keyword>
<evidence type="ECO:0000256" key="1">
    <source>
        <dbReference type="ARBA" id="ARBA00004571"/>
    </source>
</evidence>
<evidence type="ECO:0000256" key="4">
    <source>
        <dbReference type="ARBA" id="ARBA00022692"/>
    </source>
</evidence>
<dbReference type="EMBL" id="JBEPMB010000004">
    <property type="protein sequence ID" value="MET3614696.1"/>
    <property type="molecule type" value="Genomic_DNA"/>
</dbReference>
<dbReference type="PANTHER" id="PTHR35093:SF8">
    <property type="entry name" value="OUTER MEMBRANE PROTEIN NMB0088-RELATED"/>
    <property type="match status" value="1"/>
</dbReference>
<evidence type="ECO:0000256" key="6">
    <source>
        <dbReference type="ARBA" id="ARBA00023136"/>
    </source>
</evidence>
<evidence type="ECO:0000256" key="7">
    <source>
        <dbReference type="ARBA" id="ARBA00023237"/>
    </source>
</evidence>
<protein>
    <submittedName>
        <fullName evidence="9">Long-chain fatty acid transport protein</fullName>
    </submittedName>
</protein>
<evidence type="ECO:0000256" key="3">
    <source>
        <dbReference type="ARBA" id="ARBA00022452"/>
    </source>
</evidence>
<dbReference type="RefSeq" id="WP_354557173.1">
    <property type="nucleotide sequence ID" value="NZ_JBEPMB010000004.1"/>
</dbReference>
<evidence type="ECO:0000256" key="2">
    <source>
        <dbReference type="ARBA" id="ARBA00008163"/>
    </source>
</evidence>
<name>A0ABV2J315_9HYPH</name>
<evidence type="ECO:0000313" key="9">
    <source>
        <dbReference type="EMBL" id="MET3614696.1"/>
    </source>
</evidence>
<keyword evidence="6" id="KW-0472">Membrane</keyword>
<evidence type="ECO:0000256" key="5">
    <source>
        <dbReference type="ARBA" id="ARBA00022729"/>
    </source>
</evidence>
<dbReference type="SUPFAM" id="SSF56935">
    <property type="entry name" value="Porins"/>
    <property type="match status" value="1"/>
</dbReference>
<dbReference type="InterPro" id="IPR005017">
    <property type="entry name" value="OMPP1/FadL/TodX"/>
</dbReference>
<comment type="subcellular location">
    <subcellularLocation>
        <location evidence="1">Cell outer membrane</location>
        <topology evidence="1">Multi-pass membrane protein</topology>
    </subcellularLocation>
</comment>
<gene>
    <name evidence="9" type="ORF">ABID16_003033</name>
</gene>
<accession>A0ABV2J315</accession>
<dbReference type="PANTHER" id="PTHR35093">
    <property type="entry name" value="OUTER MEMBRANE PROTEIN NMB0088-RELATED"/>
    <property type="match status" value="1"/>
</dbReference>
<comment type="caution">
    <text evidence="9">The sequence shown here is derived from an EMBL/GenBank/DDBJ whole genome shotgun (WGS) entry which is preliminary data.</text>
</comment>
<keyword evidence="5 8" id="KW-0732">Signal</keyword>
<reference evidence="9 10" key="1">
    <citation type="submission" date="2024-06" db="EMBL/GenBank/DDBJ databases">
        <title>Genomic Encyclopedia of Type Strains, Phase IV (KMG-IV): sequencing the most valuable type-strain genomes for metagenomic binning, comparative biology and taxonomic classification.</title>
        <authorList>
            <person name="Goeker M."/>
        </authorList>
    </citation>
    <scope>NUCLEOTIDE SEQUENCE [LARGE SCALE GENOMIC DNA]</scope>
    <source>
        <strain evidence="9 10">DSM 29780</strain>
    </source>
</reference>
<dbReference type="Proteomes" id="UP001549047">
    <property type="component" value="Unassembled WGS sequence"/>
</dbReference>
<sequence>MIVNSFKLGLVSALAAVLCTSSAFAGGFSRGDANTDILFEPGTANIDAGFIYVSPQRSYDTISGAKGTDGKFTDDYWIPSVAVAARPTDMFGCALTYTQSFGGSATYGTQAQTAEATNYIAAAVAGGTSLAVARATANPTSSKGFTSNEYGATCDLKFDAGTGKFHVLGGLFLEDFSYTAQTPGGTLSFKDNGTVGYRVGAAYEIPEYALRASLMYRSQVKHNATGSFDFSAIAQRGNGGIARAAAAGSGTLPQSIKLYVQSGIAPDWLVYGSVEWTNWSVLQTLNYTVGATPKSDKYYWKDGWTIQGGVGHKFNDTISGTLNVTWDQGVGTGADIQTDTWTFGAGALINAGPGVLKVGAGISYLTAGSQSTARGASYNATSPGSWAYALGASYNIKF</sequence>
<feature type="chain" id="PRO_5045099830" evidence="8">
    <location>
        <begin position="26"/>
        <end position="398"/>
    </location>
</feature>